<dbReference type="AlphaFoldDB" id="A0A6J6PF96"/>
<dbReference type="Pfam" id="PF01975">
    <property type="entry name" value="SurE"/>
    <property type="match status" value="1"/>
</dbReference>
<evidence type="ECO:0000259" key="4">
    <source>
        <dbReference type="Pfam" id="PF01975"/>
    </source>
</evidence>
<accession>A0A6J6PF96</accession>
<dbReference type="InterPro" id="IPR030048">
    <property type="entry name" value="SurE"/>
</dbReference>
<evidence type="ECO:0000256" key="1">
    <source>
        <dbReference type="ARBA" id="ARBA00011062"/>
    </source>
</evidence>
<dbReference type="SUPFAM" id="SSF64167">
    <property type="entry name" value="SurE-like"/>
    <property type="match status" value="1"/>
</dbReference>
<evidence type="ECO:0000256" key="3">
    <source>
        <dbReference type="ARBA" id="ARBA00022801"/>
    </source>
</evidence>
<keyword evidence="3" id="KW-0378">Hydrolase</keyword>
<dbReference type="PANTHER" id="PTHR30457:SF0">
    <property type="entry name" value="PHOSPHATASE, PUTATIVE (AFU_ORTHOLOGUE AFUA_4G01070)-RELATED"/>
    <property type="match status" value="1"/>
</dbReference>
<proteinExistence type="inferred from homology"/>
<sequence>MAHEGPPMRVLVTNDDGLHAPGLHALASALSAAGHDVIALAPEGDRSGCGAAIGNLGEGSFLRYRSMPLEGLDSVESYELDATPALCVFAAHLGAFGPPPDVVASGVNPGLNTGRVTLHSGTVGAVLTAANLGLPGVAVSIAGSEPSIQHFDVAAELAAEVAAWIVASGTLSSINLSVPDVQGTDLKEVKWGQLAPLGAIRTEFLLRTEERVEFGLVPTTASLPSDSDTALVAQGHPVVTALTGIRGSEPVGLADFLIAAELAT</sequence>
<evidence type="ECO:0000313" key="5">
    <source>
        <dbReference type="EMBL" id="CAB4698180.1"/>
    </source>
</evidence>
<dbReference type="PANTHER" id="PTHR30457">
    <property type="entry name" value="5'-NUCLEOTIDASE SURE"/>
    <property type="match status" value="1"/>
</dbReference>
<dbReference type="EMBL" id="CAEZXS010000080">
    <property type="protein sequence ID" value="CAB4698180.1"/>
    <property type="molecule type" value="Genomic_DNA"/>
</dbReference>
<organism evidence="5">
    <name type="scientific">freshwater metagenome</name>
    <dbReference type="NCBI Taxonomy" id="449393"/>
    <lineage>
        <taxon>unclassified sequences</taxon>
        <taxon>metagenomes</taxon>
        <taxon>ecological metagenomes</taxon>
    </lineage>
</organism>
<name>A0A6J6PF96_9ZZZZ</name>
<protein>
    <submittedName>
        <fullName evidence="5">Unannotated protein</fullName>
    </submittedName>
</protein>
<evidence type="ECO:0000313" key="6">
    <source>
        <dbReference type="EMBL" id="CAB4979622.1"/>
    </source>
</evidence>
<comment type="similarity">
    <text evidence="1">Belongs to the SurE nucleotidase family.</text>
</comment>
<reference evidence="5" key="1">
    <citation type="submission" date="2020-05" db="EMBL/GenBank/DDBJ databases">
        <authorList>
            <person name="Chiriac C."/>
            <person name="Salcher M."/>
            <person name="Ghai R."/>
            <person name="Kavagutti S V."/>
        </authorList>
    </citation>
    <scope>NUCLEOTIDE SEQUENCE</scope>
</reference>
<dbReference type="InterPro" id="IPR002828">
    <property type="entry name" value="SurE-like_Pase/nucleotidase"/>
</dbReference>
<gene>
    <name evidence="5" type="ORF">UFOPK2582_00804</name>
    <name evidence="6" type="ORF">UFOPK3914_00949</name>
</gene>
<dbReference type="GO" id="GO:0008252">
    <property type="term" value="F:nucleotidase activity"/>
    <property type="evidence" value="ECO:0007669"/>
    <property type="project" value="InterPro"/>
</dbReference>
<feature type="domain" description="Survival protein SurE-like phosphatase/nucleotidase" evidence="4">
    <location>
        <begin position="10"/>
        <end position="194"/>
    </location>
</feature>
<keyword evidence="2" id="KW-0479">Metal-binding</keyword>
<evidence type="ECO:0000256" key="2">
    <source>
        <dbReference type="ARBA" id="ARBA00022723"/>
    </source>
</evidence>
<dbReference type="EMBL" id="CAFBOG010000074">
    <property type="protein sequence ID" value="CAB4979622.1"/>
    <property type="molecule type" value="Genomic_DNA"/>
</dbReference>
<dbReference type="Gene3D" id="3.40.1210.10">
    <property type="entry name" value="Survival protein SurE-like phosphatase/nucleotidase"/>
    <property type="match status" value="1"/>
</dbReference>
<dbReference type="InterPro" id="IPR036523">
    <property type="entry name" value="SurE-like_sf"/>
</dbReference>
<dbReference type="GO" id="GO:0046872">
    <property type="term" value="F:metal ion binding"/>
    <property type="evidence" value="ECO:0007669"/>
    <property type="project" value="UniProtKB-KW"/>
</dbReference>